<name>A0A830I3T9_9CHLO</name>
<dbReference type="Proteomes" id="UP000660262">
    <property type="component" value="Unassembled WGS sequence"/>
</dbReference>
<proteinExistence type="predicted"/>
<evidence type="ECO:0000313" key="1">
    <source>
        <dbReference type="EMBL" id="GHP11699.1"/>
    </source>
</evidence>
<accession>A0A830I3T9</accession>
<organism evidence="1 2">
    <name type="scientific">Pycnococcus provasolii</name>
    <dbReference type="NCBI Taxonomy" id="41880"/>
    <lineage>
        <taxon>Eukaryota</taxon>
        <taxon>Viridiplantae</taxon>
        <taxon>Chlorophyta</taxon>
        <taxon>Pseudoscourfieldiophyceae</taxon>
        <taxon>Pseudoscourfieldiales</taxon>
        <taxon>Pycnococcaceae</taxon>
        <taxon>Pycnococcus</taxon>
    </lineage>
</organism>
<gene>
    <name evidence="1" type="ORF">PPROV_001042700</name>
</gene>
<dbReference type="AlphaFoldDB" id="A0A830I3T9"/>
<reference evidence="1" key="1">
    <citation type="submission" date="2020-10" db="EMBL/GenBank/DDBJ databases">
        <title>Unveiling of a novel bifunctional photoreceptor, Dualchrome1, isolated from a cosmopolitan green alga.</title>
        <authorList>
            <person name="Suzuki S."/>
            <person name="Kawachi M."/>
        </authorList>
    </citation>
    <scope>NUCLEOTIDE SEQUENCE</scope>
    <source>
        <strain evidence="1">NIES 2893</strain>
    </source>
</reference>
<evidence type="ECO:0000313" key="2">
    <source>
        <dbReference type="Proteomes" id="UP000660262"/>
    </source>
</evidence>
<sequence>MTVTTASTPPVPRHLAPCRDLCAREAVDAQLFACTVRLRSLGSAASSSSSTRRRNQSKRALHDWSGQNLERCYASETFWRFADCDAVLETRKSNFFGNPRRDVGLYEFFKAQLHTPAYKPLMMHTHASTLSEIDISETEYRRRFVVTRGQENSEDEAVYEIHMRLRPNGIWYTERLLRDDGDT</sequence>
<dbReference type="EMBL" id="BNJQ01000036">
    <property type="protein sequence ID" value="GHP11699.1"/>
    <property type="molecule type" value="Genomic_DNA"/>
</dbReference>
<comment type="caution">
    <text evidence="1">The sequence shown here is derived from an EMBL/GenBank/DDBJ whole genome shotgun (WGS) entry which is preliminary data.</text>
</comment>
<protein>
    <submittedName>
        <fullName evidence="1">Uncharacterized protein</fullName>
    </submittedName>
</protein>
<keyword evidence="2" id="KW-1185">Reference proteome</keyword>